<protein>
    <recommendedName>
        <fullName evidence="6">Protein kinase domain-containing protein</fullName>
    </recommendedName>
</protein>
<dbReference type="Pfam" id="PF00069">
    <property type="entry name" value="Pkinase"/>
    <property type="match status" value="1"/>
</dbReference>
<keyword evidence="4" id="KW-0418">Kinase</keyword>
<dbReference type="InterPro" id="IPR011009">
    <property type="entry name" value="Kinase-like_dom_sf"/>
</dbReference>
<keyword evidence="4" id="KW-0808">Transferase</keyword>
<evidence type="ECO:0000313" key="8">
    <source>
        <dbReference type="Proteomes" id="UP000317650"/>
    </source>
</evidence>
<organism evidence="7 8">
    <name type="scientific">Musa balbisiana</name>
    <name type="common">Banana</name>
    <dbReference type="NCBI Taxonomy" id="52838"/>
    <lineage>
        <taxon>Eukaryota</taxon>
        <taxon>Viridiplantae</taxon>
        <taxon>Streptophyta</taxon>
        <taxon>Embryophyta</taxon>
        <taxon>Tracheophyta</taxon>
        <taxon>Spermatophyta</taxon>
        <taxon>Magnoliopsida</taxon>
        <taxon>Liliopsida</taxon>
        <taxon>Zingiberales</taxon>
        <taxon>Musaceae</taxon>
        <taxon>Musa</taxon>
    </lineage>
</organism>
<dbReference type="InterPro" id="IPR008271">
    <property type="entry name" value="Ser/Thr_kinase_AS"/>
</dbReference>
<evidence type="ECO:0000259" key="6">
    <source>
        <dbReference type="PROSITE" id="PS50011"/>
    </source>
</evidence>
<dbReference type="InterPro" id="IPR000719">
    <property type="entry name" value="Prot_kinase_dom"/>
</dbReference>
<dbReference type="PROSITE" id="PS50011">
    <property type="entry name" value="PROTEIN_KINASE_DOM"/>
    <property type="match status" value="1"/>
</dbReference>
<feature type="domain" description="Protein kinase" evidence="6">
    <location>
        <begin position="1"/>
        <end position="248"/>
    </location>
</feature>
<evidence type="ECO:0000256" key="3">
    <source>
        <dbReference type="ARBA" id="ARBA00022553"/>
    </source>
</evidence>
<proteinExistence type="predicted"/>
<keyword evidence="5" id="KW-0675">Receptor</keyword>
<keyword evidence="3" id="KW-0597">Phosphoprotein</keyword>
<evidence type="ECO:0000256" key="2">
    <source>
        <dbReference type="ARBA" id="ARBA00022527"/>
    </source>
</evidence>
<keyword evidence="2" id="KW-0723">Serine/threonine-protein kinase</keyword>
<comment type="caution">
    <text evidence="7">The sequence shown here is derived from an EMBL/GenBank/DDBJ whole genome shotgun (WGS) entry which is preliminary data.</text>
</comment>
<dbReference type="Gene3D" id="1.10.510.10">
    <property type="entry name" value="Transferase(Phosphotransferase) domain 1"/>
    <property type="match status" value="1"/>
</dbReference>
<evidence type="ECO:0000256" key="5">
    <source>
        <dbReference type="ARBA" id="ARBA00023170"/>
    </source>
</evidence>
<reference evidence="7 8" key="1">
    <citation type="journal article" date="2019" name="Nat. Plants">
        <title>Genome sequencing of Musa balbisiana reveals subgenome evolution and function divergence in polyploid bananas.</title>
        <authorList>
            <person name="Yao X."/>
        </authorList>
    </citation>
    <scope>NUCLEOTIDE SEQUENCE [LARGE SCALE GENOMIC DNA]</scope>
    <source>
        <strain evidence="8">cv. DH-PKW</strain>
        <tissue evidence="7">Leaves</tissue>
    </source>
</reference>
<dbReference type="SMART" id="SM00220">
    <property type="entry name" value="S_TKc"/>
    <property type="match status" value="1"/>
</dbReference>
<dbReference type="PROSITE" id="PS00108">
    <property type="entry name" value="PROTEIN_KINASE_ST"/>
    <property type="match status" value="1"/>
</dbReference>
<dbReference type="EMBL" id="PYDT01000011">
    <property type="protein sequence ID" value="THU45360.1"/>
    <property type="molecule type" value="Genomic_DNA"/>
</dbReference>
<evidence type="ECO:0000256" key="4">
    <source>
        <dbReference type="ARBA" id="ARBA00022777"/>
    </source>
</evidence>
<dbReference type="GO" id="GO:0016020">
    <property type="term" value="C:membrane"/>
    <property type="evidence" value="ECO:0007669"/>
    <property type="project" value="UniProtKB-SubCell"/>
</dbReference>
<evidence type="ECO:0000256" key="1">
    <source>
        <dbReference type="ARBA" id="ARBA00004167"/>
    </source>
</evidence>
<dbReference type="Proteomes" id="UP000317650">
    <property type="component" value="Chromosome 2"/>
</dbReference>
<dbReference type="SUPFAM" id="SSF56112">
    <property type="entry name" value="Protein kinase-like (PK-like)"/>
    <property type="match status" value="1"/>
</dbReference>
<accession>A0A4S8IBE7</accession>
<dbReference type="AlphaFoldDB" id="A0A4S8IBE7"/>
<keyword evidence="8" id="KW-1185">Reference proteome</keyword>
<gene>
    <name evidence="7" type="ORF">C4D60_Mb02t17090</name>
</gene>
<dbReference type="GO" id="GO:0005524">
    <property type="term" value="F:ATP binding"/>
    <property type="evidence" value="ECO:0007669"/>
    <property type="project" value="InterPro"/>
</dbReference>
<sequence>MAWSPMSQTSDSVMAGTKEFLAEACHSINTTVECDGDFRLNDIYIFEVAGIAFIKNSSQELDKAGGGLNWSQRLHIAIETALGLEYLHKGCRPPIIHRDVKTNNILLDHNLEAKIADFGLSKAFQTDASTHVSTEVVVGTPGYVDPEYHNTFQLNEKSDVYSFGIVLLELVTGQPPVLRSPESGHIVQWVRQRLTKADISEVVDSRLEGQYDINSVVKVIDIAMSCINTDGSKRPTMSEVVMQLKESLQVEASQVRGNSNSDLVEGGVCKSPNDSVEMARLDVTNIMIGPMAR</sequence>
<dbReference type="PANTHER" id="PTHR45631">
    <property type="entry name" value="OS07G0107800 PROTEIN-RELATED"/>
    <property type="match status" value="1"/>
</dbReference>
<name>A0A4S8IBE7_MUSBA</name>
<comment type="subcellular location">
    <subcellularLocation>
        <location evidence="1">Membrane</location>
        <topology evidence="1">Single-pass membrane protein</topology>
    </subcellularLocation>
</comment>
<dbReference type="PANTHER" id="PTHR45631:SF202">
    <property type="entry name" value="SENESCENCE-INDUCED RECEPTOR-LIKE SERINE_THREONINE-PROTEIN KINASE"/>
    <property type="match status" value="1"/>
</dbReference>
<evidence type="ECO:0000313" key="7">
    <source>
        <dbReference type="EMBL" id="THU45360.1"/>
    </source>
</evidence>
<dbReference type="FunFam" id="1.10.510.10:FF:000146">
    <property type="entry name" value="LRR receptor-like serine/threonine-protein kinase IOS1"/>
    <property type="match status" value="1"/>
</dbReference>
<dbReference type="GO" id="GO:0004674">
    <property type="term" value="F:protein serine/threonine kinase activity"/>
    <property type="evidence" value="ECO:0007669"/>
    <property type="project" value="UniProtKB-KW"/>
</dbReference>